<protein>
    <submittedName>
        <fullName evidence="2">Uncharacterized protein</fullName>
    </submittedName>
</protein>
<keyword evidence="3" id="KW-1185">Reference proteome</keyword>
<gene>
    <name evidence="2" type="ORF">FHX39_000608</name>
</gene>
<evidence type="ECO:0000313" key="2">
    <source>
        <dbReference type="EMBL" id="MBB3325664.1"/>
    </source>
</evidence>
<dbReference type="RefSeq" id="WP_183336701.1">
    <property type="nucleotide sequence ID" value="NZ_JACHZG010000001.1"/>
</dbReference>
<feature type="region of interest" description="Disordered" evidence="1">
    <location>
        <begin position="281"/>
        <end position="302"/>
    </location>
</feature>
<dbReference type="InterPro" id="IPR006311">
    <property type="entry name" value="TAT_signal"/>
</dbReference>
<name>A0A7W5JSQ4_9ACTN</name>
<dbReference type="Proteomes" id="UP000565572">
    <property type="component" value="Unassembled WGS sequence"/>
</dbReference>
<accession>A0A7W5JSQ4</accession>
<organism evidence="2 3">
    <name type="scientific">Microlunatus antarcticus</name>
    <dbReference type="NCBI Taxonomy" id="53388"/>
    <lineage>
        <taxon>Bacteria</taxon>
        <taxon>Bacillati</taxon>
        <taxon>Actinomycetota</taxon>
        <taxon>Actinomycetes</taxon>
        <taxon>Propionibacteriales</taxon>
        <taxon>Propionibacteriaceae</taxon>
        <taxon>Microlunatus</taxon>
    </lineage>
</organism>
<evidence type="ECO:0000313" key="3">
    <source>
        <dbReference type="Proteomes" id="UP000565572"/>
    </source>
</evidence>
<sequence length="302" mass="30777">MSDLVSVADAAVVQRRRFLRGGALAAAAAGGAVLATASSAVPASAATGDDLKLGALNDAGTATTGLSTSGEKVAALQLTNANGATLRLTSYGEEVGDLDLPIGSIVNSDYGPYISVSDGEGGTYLSYLATADDVTALTTTAPVQPRRIWDSKAKKGTVVGKSSSKAIDSKGRLVKGEWVDLRVAGTNEETSPVAAFLTLASSGSSKDGFFSAYLPGDRPTGTVSAFFLKGKTMSGTAYAALGVDGTSFTVRVYASQTTYVTVDLSGLTSYGFPGPDYTGAADVRRSGSSARRAAVRKARRAR</sequence>
<proteinExistence type="predicted"/>
<dbReference type="PROSITE" id="PS51318">
    <property type="entry name" value="TAT"/>
    <property type="match status" value="1"/>
</dbReference>
<reference evidence="2 3" key="1">
    <citation type="submission" date="2020-08" db="EMBL/GenBank/DDBJ databases">
        <title>Sequencing the genomes of 1000 actinobacteria strains.</title>
        <authorList>
            <person name="Klenk H.-P."/>
        </authorList>
    </citation>
    <scope>NUCLEOTIDE SEQUENCE [LARGE SCALE GENOMIC DNA]</scope>
    <source>
        <strain evidence="2 3">DSM 11053</strain>
    </source>
</reference>
<comment type="caution">
    <text evidence="2">The sequence shown here is derived from an EMBL/GenBank/DDBJ whole genome shotgun (WGS) entry which is preliminary data.</text>
</comment>
<dbReference type="AlphaFoldDB" id="A0A7W5JSQ4"/>
<feature type="compositionally biased region" description="Basic residues" evidence="1">
    <location>
        <begin position="293"/>
        <end position="302"/>
    </location>
</feature>
<evidence type="ECO:0000256" key="1">
    <source>
        <dbReference type="SAM" id="MobiDB-lite"/>
    </source>
</evidence>
<dbReference type="EMBL" id="JACHZG010000001">
    <property type="protein sequence ID" value="MBB3325664.1"/>
    <property type="molecule type" value="Genomic_DNA"/>
</dbReference>